<feature type="transmembrane region" description="Helical" evidence="3">
    <location>
        <begin position="137"/>
        <end position="157"/>
    </location>
</feature>
<keyword evidence="1" id="KW-0880">Kelch repeat</keyword>
<protein>
    <submittedName>
        <fullName evidence="5">F-box/kelch-repeat protein</fullName>
    </submittedName>
</protein>
<name>A0AAW2QWW2_9LAMI</name>
<reference evidence="5" key="2">
    <citation type="journal article" date="2024" name="Plant">
        <title>Genomic evolution and insights into agronomic trait innovations of Sesamum species.</title>
        <authorList>
            <person name="Miao H."/>
            <person name="Wang L."/>
            <person name="Qu L."/>
            <person name="Liu H."/>
            <person name="Sun Y."/>
            <person name="Le M."/>
            <person name="Wang Q."/>
            <person name="Wei S."/>
            <person name="Zheng Y."/>
            <person name="Lin W."/>
            <person name="Duan Y."/>
            <person name="Cao H."/>
            <person name="Xiong S."/>
            <person name="Wang X."/>
            <person name="Wei L."/>
            <person name="Li C."/>
            <person name="Ma Q."/>
            <person name="Ju M."/>
            <person name="Zhao R."/>
            <person name="Li G."/>
            <person name="Mu C."/>
            <person name="Tian Q."/>
            <person name="Mei H."/>
            <person name="Zhang T."/>
            <person name="Gao T."/>
            <person name="Zhang H."/>
        </authorList>
    </citation>
    <scope>NUCLEOTIDE SEQUENCE</scope>
    <source>
        <strain evidence="5">KEN8</strain>
    </source>
</reference>
<accession>A0AAW2QWW2</accession>
<keyword evidence="2" id="KW-0677">Repeat</keyword>
<evidence type="ECO:0000256" key="2">
    <source>
        <dbReference type="ARBA" id="ARBA00022737"/>
    </source>
</evidence>
<comment type="caution">
    <text evidence="5">The sequence shown here is derived from an EMBL/GenBank/DDBJ whole genome shotgun (WGS) entry which is preliminary data.</text>
</comment>
<gene>
    <name evidence="5" type="ORF">Scaly_0909900</name>
</gene>
<dbReference type="InterPro" id="IPR036047">
    <property type="entry name" value="F-box-like_dom_sf"/>
</dbReference>
<keyword evidence="3" id="KW-0812">Transmembrane</keyword>
<sequence length="196" mass="22059">MPAFFVKERVQESDMCFSNLVQQDAPTARNKSILIPKVSDDLNSPILPGLSDDVSKHCLALLPRSHFPAVGAVCKRWRSFIKSKEFITVRKLAGVLEEWLYVLTVDAEGNGSHWEVLDCLGHKHHQLRPMPGPAKAGLAWSFSMGSFWLLLVIWWLMAPAQSEQIYTNTILASIVGLKLISVEHLEYSVVVFPFEQ</sequence>
<reference evidence="5" key="1">
    <citation type="submission" date="2020-06" db="EMBL/GenBank/DDBJ databases">
        <authorList>
            <person name="Li T."/>
            <person name="Hu X."/>
            <person name="Zhang T."/>
            <person name="Song X."/>
            <person name="Zhang H."/>
            <person name="Dai N."/>
            <person name="Sheng W."/>
            <person name="Hou X."/>
            <person name="Wei L."/>
        </authorList>
    </citation>
    <scope>NUCLEOTIDE SEQUENCE</scope>
    <source>
        <strain evidence="5">KEN8</strain>
        <tissue evidence="5">Leaf</tissue>
    </source>
</reference>
<keyword evidence="3" id="KW-0472">Membrane</keyword>
<keyword evidence="3" id="KW-1133">Transmembrane helix</keyword>
<dbReference type="SUPFAM" id="SSF81383">
    <property type="entry name" value="F-box domain"/>
    <property type="match status" value="1"/>
</dbReference>
<dbReference type="InterPro" id="IPR001810">
    <property type="entry name" value="F-box_dom"/>
</dbReference>
<dbReference type="Pfam" id="PF00646">
    <property type="entry name" value="F-box"/>
    <property type="match status" value="1"/>
</dbReference>
<evidence type="ECO:0000256" key="3">
    <source>
        <dbReference type="SAM" id="Phobius"/>
    </source>
</evidence>
<evidence type="ECO:0000259" key="4">
    <source>
        <dbReference type="Pfam" id="PF00646"/>
    </source>
</evidence>
<feature type="domain" description="F-box" evidence="4">
    <location>
        <begin position="48"/>
        <end position="86"/>
    </location>
</feature>
<proteinExistence type="predicted"/>
<evidence type="ECO:0000256" key="1">
    <source>
        <dbReference type="ARBA" id="ARBA00022441"/>
    </source>
</evidence>
<dbReference type="PANTHER" id="PTHR46344">
    <property type="entry name" value="OS02G0202900 PROTEIN"/>
    <property type="match status" value="1"/>
</dbReference>
<organism evidence="5">
    <name type="scientific">Sesamum calycinum</name>
    <dbReference type="NCBI Taxonomy" id="2727403"/>
    <lineage>
        <taxon>Eukaryota</taxon>
        <taxon>Viridiplantae</taxon>
        <taxon>Streptophyta</taxon>
        <taxon>Embryophyta</taxon>
        <taxon>Tracheophyta</taxon>
        <taxon>Spermatophyta</taxon>
        <taxon>Magnoliopsida</taxon>
        <taxon>eudicotyledons</taxon>
        <taxon>Gunneridae</taxon>
        <taxon>Pentapetalae</taxon>
        <taxon>asterids</taxon>
        <taxon>lamiids</taxon>
        <taxon>Lamiales</taxon>
        <taxon>Pedaliaceae</taxon>
        <taxon>Sesamum</taxon>
    </lineage>
</organism>
<dbReference type="PANTHER" id="PTHR46344:SF1">
    <property type="entry name" value="OS02G0504900 PROTEIN"/>
    <property type="match status" value="1"/>
</dbReference>
<dbReference type="EMBL" id="JACGWM010000005">
    <property type="protein sequence ID" value="KAL0372283.1"/>
    <property type="molecule type" value="Genomic_DNA"/>
</dbReference>
<dbReference type="AlphaFoldDB" id="A0AAW2QWW2"/>
<evidence type="ECO:0000313" key="5">
    <source>
        <dbReference type="EMBL" id="KAL0372283.1"/>
    </source>
</evidence>
<dbReference type="CDD" id="cd22152">
    <property type="entry name" value="F-box_AtAFR-like"/>
    <property type="match status" value="1"/>
</dbReference>